<name>A0A812P8U4_9DINO</name>
<organism evidence="2 3">
    <name type="scientific">Symbiodinium necroappetens</name>
    <dbReference type="NCBI Taxonomy" id="1628268"/>
    <lineage>
        <taxon>Eukaryota</taxon>
        <taxon>Sar</taxon>
        <taxon>Alveolata</taxon>
        <taxon>Dinophyceae</taxon>
        <taxon>Suessiales</taxon>
        <taxon>Symbiodiniaceae</taxon>
        <taxon>Symbiodinium</taxon>
    </lineage>
</organism>
<reference evidence="2" key="1">
    <citation type="submission" date="2021-02" db="EMBL/GenBank/DDBJ databases">
        <authorList>
            <person name="Dougan E. K."/>
            <person name="Rhodes N."/>
            <person name="Thang M."/>
            <person name="Chan C."/>
        </authorList>
    </citation>
    <scope>NUCLEOTIDE SEQUENCE</scope>
</reference>
<gene>
    <name evidence="2" type="ORF">SNEC2469_LOCUS8135</name>
</gene>
<dbReference type="AlphaFoldDB" id="A0A812P8U4"/>
<keyword evidence="3" id="KW-1185">Reference proteome</keyword>
<dbReference type="EMBL" id="CAJNJA010013538">
    <property type="protein sequence ID" value="CAE7323464.1"/>
    <property type="molecule type" value="Genomic_DNA"/>
</dbReference>
<evidence type="ECO:0000256" key="1">
    <source>
        <dbReference type="SAM" id="MobiDB-lite"/>
    </source>
</evidence>
<proteinExistence type="predicted"/>
<comment type="caution">
    <text evidence="2">The sequence shown here is derived from an EMBL/GenBank/DDBJ whole genome shotgun (WGS) entry which is preliminary data.</text>
</comment>
<dbReference type="Proteomes" id="UP000601435">
    <property type="component" value="Unassembled WGS sequence"/>
</dbReference>
<accession>A0A812P8U4</accession>
<feature type="region of interest" description="Disordered" evidence="1">
    <location>
        <begin position="1"/>
        <end position="20"/>
    </location>
</feature>
<evidence type="ECO:0000313" key="2">
    <source>
        <dbReference type="EMBL" id="CAE7323464.1"/>
    </source>
</evidence>
<protein>
    <submittedName>
        <fullName evidence="2">Uncharacterized protein</fullName>
    </submittedName>
</protein>
<evidence type="ECO:0000313" key="3">
    <source>
        <dbReference type="Proteomes" id="UP000601435"/>
    </source>
</evidence>
<dbReference type="OrthoDB" id="424377at2759"/>
<sequence length="365" mass="42371">MRDRAIDYVTMKEPPSDPPDWLPELHRQMDRKAFWGLVATKAPVEPAPNPLELEKIFDEPDASQKEEFAHDVLCMAMVGKNALRLAAAVAESARDPSQTRESLNRKVEEYLDHRDPQRMADLLIKPGLIDLGTRKKIETTREVCKMFYALMGAHKLESDVFSVLRLWECFIALSNEDLGGADKYKGLEETARDYVAACPRYLGRTPSYIEFGEMDPEQCDKDVPGPYLRVRLEESDDSIYRWRQNIAEEKRPEISDAWRPYDYLSGTFCSPSMKIPGPGADRVRPLPNKLCAWLRGRNVRKLVSIKHSIEQTPPYDFLREEEQEETDEKRRRCDVRRRLANQKEKYRPPSRWMQVMPAPWRVLSA</sequence>